<keyword evidence="2" id="KW-0238">DNA-binding</keyword>
<dbReference type="PANTHER" id="PTHR30363">
    <property type="entry name" value="HTH-TYPE TRANSCRIPTIONAL REGULATOR SRLR-RELATED"/>
    <property type="match status" value="1"/>
</dbReference>
<protein>
    <submittedName>
        <fullName evidence="5">DeoR/GlpR transcriptional regulator</fullName>
    </submittedName>
</protein>
<dbReference type="InterPro" id="IPR036390">
    <property type="entry name" value="WH_DNA-bd_sf"/>
</dbReference>
<comment type="caution">
    <text evidence="5">The sequence shown here is derived from an EMBL/GenBank/DDBJ whole genome shotgun (WGS) entry which is preliminary data.</text>
</comment>
<dbReference type="Gene3D" id="3.40.50.1360">
    <property type="match status" value="1"/>
</dbReference>
<organism evidence="5 6">
    <name type="scientific">Culicoidibacter larvae</name>
    <dbReference type="NCBI Taxonomy" id="2579976"/>
    <lineage>
        <taxon>Bacteria</taxon>
        <taxon>Bacillati</taxon>
        <taxon>Bacillota</taxon>
        <taxon>Culicoidibacteria</taxon>
        <taxon>Culicoidibacterales</taxon>
        <taxon>Culicoidibacteraceae</taxon>
        <taxon>Culicoidibacter</taxon>
    </lineage>
</organism>
<dbReference type="InterPro" id="IPR018356">
    <property type="entry name" value="Tscrpt_reg_HTH_DeoR_CS"/>
</dbReference>
<dbReference type="RefSeq" id="WP_138189841.1">
    <property type="nucleotide sequence ID" value="NZ_VBWP01000001.1"/>
</dbReference>
<keyword evidence="1" id="KW-0805">Transcription regulation</keyword>
<dbReference type="InterPro" id="IPR050313">
    <property type="entry name" value="Carb_Metab_HTH_regulators"/>
</dbReference>
<evidence type="ECO:0000313" key="5">
    <source>
        <dbReference type="EMBL" id="TLG77233.1"/>
    </source>
</evidence>
<evidence type="ECO:0000256" key="2">
    <source>
        <dbReference type="ARBA" id="ARBA00023125"/>
    </source>
</evidence>
<dbReference type="Pfam" id="PF00455">
    <property type="entry name" value="DeoRC"/>
    <property type="match status" value="1"/>
</dbReference>
<dbReference type="SMART" id="SM00420">
    <property type="entry name" value="HTH_DEOR"/>
    <property type="match status" value="1"/>
</dbReference>
<name>A0A5R8QIG5_9FIRM</name>
<dbReference type="OrthoDB" id="9797223at2"/>
<reference evidence="5 6" key="1">
    <citation type="submission" date="2019-05" db="EMBL/GenBank/DDBJ databases">
        <title>Culicoidintestinum kansasii gen. nov., sp. nov. from the gastrointestinal tract of the biting midge, Culicoides sonorensis.</title>
        <authorList>
            <person name="Neupane S."/>
            <person name="Ghosh A."/>
            <person name="Gunther S."/>
            <person name="Martin K."/>
            <person name="Zurek L."/>
        </authorList>
    </citation>
    <scope>NUCLEOTIDE SEQUENCE [LARGE SCALE GENOMIC DNA]</scope>
    <source>
        <strain evidence="5 6">CS-1</strain>
    </source>
</reference>
<dbReference type="InterPro" id="IPR036388">
    <property type="entry name" value="WH-like_DNA-bd_sf"/>
</dbReference>
<dbReference type="InterPro" id="IPR037171">
    <property type="entry name" value="NagB/RpiA_transferase-like"/>
</dbReference>
<dbReference type="GO" id="GO:0003677">
    <property type="term" value="F:DNA binding"/>
    <property type="evidence" value="ECO:0007669"/>
    <property type="project" value="UniProtKB-KW"/>
</dbReference>
<dbReference type="PROSITE" id="PS51000">
    <property type="entry name" value="HTH_DEOR_2"/>
    <property type="match status" value="1"/>
</dbReference>
<dbReference type="InterPro" id="IPR014036">
    <property type="entry name" value="DeoR-like_C"/>
</dbReference>
<proteinExistence type="predicted"/>
<evidence type="ECO:0000259" key="4">
    <source>
        <dbReference type="PROSITE" id="PS51000"/>
    </source>
</evidence>
<dbReference type="EMBL" id="VBWP01000001">
    <property type="protein sequence ID" value="TLG77233.1"/>
    <property type="molecule type" value="Genomic_DNA"/>
</dbReference>
<feature type="domain" description="HTH deoR-type" evidence="4">
    <location>
        <begin position="8"/>
        <end position="63"/>
    </location>
</feature>
<dbReference type="InterPro" id="IPR001034">
    <property type="entry name" value="DeoR_HTH"/>
</dbReference>
<dbReference type="AlphaFoldDB" id="A0A5R8QIG5"/>
<dbReference type="SUPFAM" id="SSF100950">
    <property type="entry name" value="NagB/RpiA/CoA transferase-like"/>
    <property type="match status" value="1"/>
</dbReference>
<dbReference type="Proteomes" id="UP000306912">
    <property type="component" value="Unassembled WGS sequence"/>
</dbReference>
<evidence type="ECO:0000256" key="3">
    <source>
        <dbReference type="ARBA" id="ARBA00023163"/>
    </source>
</evidence>
<dbReference type="PRINTS" id="PR00037">
    <property type="entry name" value="HTHLACR"/>
</dbReference>
<evidence type="ECO:0000313" key="6">
    <source>
        <dbReference type="Proteomes" id="UP000306912"/>
    </source>
</evidence>
<evidence type="ECO:0000256" key="1">
    <source>
        <dbReference type="ARBA" id="ARBA00023015"/>
    </source>
</evidence>
<keyword evidence="3" id="KW-0804">Transcription</keyword>
<dbReference type="PROSITE" id="PS00894">
    <property type="entry name" value="HTH_DEOR_1"/>
    <property type="match status" value="1"/>
</dbReference>
<dbReference type="SUPFAM" id="SSF46785">
    <property type="entry name" value="Winged helix' DNA-binding domain"/>
    <property type="match status" value="1"/>
</dbReference>
<gene>
    <name evidence="5" type="ORF">FEZ08_01050</name>
</gene>
<dbReference type="Pfam" id="PF08220">
    <property type="entry name" value="HTH_DeoR"/>
    <property type="match status" value="1"/>
</dbReference>
<accession>A0A5R8QIG5</accession>
<keyword evidence="6" id="KW-1185">Reference proteome</keyword>
<dbReference type="InParanoid" id="A0A5R8QIG5"/>
<dbReference type="Gene3D" id="1.10.10.10">
    <property type="entry name" value="Winged helix-like DNA-binding domain superfamily/Winged helix DNA-binding domain"/>
    <property type="match status" value="1"/>
</dbReference>
<dbReference type="SMART" id="SM01134">
    <property type="entry name" value="DeoRC"/>
    <property type="match status" value="1"/>
</dbReference>
<dbReference type="PANTHER" id="PTHR30363:SF55">
    <property type="entry name" value="HTH-TYPE TRANSCRIPTIONAL REGULATOR ULAR"/>
    <property type="match status" value="1"/>
</dbReference>
<dbReference type="GO" id="GO:0003700">
    <property type="term" value="F:DNA-binding transcription factor activity"/>
    <property type="evidence" value="ECO:0007669"/>
    <property type="project" value="InterPro"/>
</dbReference>
<sequence length="259" mass="28689">MKTSLATVFKRREKILEQLKGKGVVYVDELAQEFHVSPLTIRRDLELFEKKQMIERSYGKATYIQGTIHRIDDPVLLLSSDDAIIEQKVKIAEHAAGLVSDGMRLFVNSGVTALFFILANLDKNVTIFTNNLLINEHDLAGAATVFLTGGEIYNHKSLVGEVAIQTLTMQTADMCFLGTDAIDERLITSHSLLETLINRTMIEYTNGKKVILAEGSKIGQQTNFMTTHTKLVTDLITDSSVDSNACGLIRAQDVEVSIL</sequence>